<gene>
    <name evidence="2" type="ordered locus">Hfelis_09290</name>
</gene>
<dbReference type="KEGG" id="hfe:HFELIS_09290"/>
<feature type="transmembrane region" description="Helical" evidence="1">
    <location>
        <begin position="12"/>
        <end position="34"/>
    </location>
</feature>
<evidence type="ECO:0000313" key="3">
    <source>
        <dbReference type="Proteomes" id="UP000007934"/>
    </source>
</evidence>
<proteinExistence type="predicted"/>
<evidence type="ECO:0000256" key="1">
    <source>
        <dbReference type="SAM" id="Phobius"/>
    </source>
</evidence>
<protein>
    <submittedName>
        <fullName evidence="2">Integral membrane protein</fullName>
    </submittedName>
</protein>
<sequence>MPTNILLFSSKGVRVQLGLKILFAIALSMGWYAINGEDSAQLSLLIFLFMLALLLLKPISFQSPERREDYIQQLKHNYERRIDLKKKEKAEKKRLSQAVTERDYKKEREKTKRVDHKFF</sequence>
<reference evidence="2 3" key="1">
    <citation type="journal article" date="2011" name="Genome Biol. Evol.">
        <title>Comparative whole genome sequence analysis of the carcinogenic bacterial model pathogen Helicobacter felis.</title>
        <authorList>
            <person name="Arnold I.C."/>
            <person name="Zigova Z."/>
            <person name="Holden M."/>
            <person name="Lawley T.D."/>
            <person name="Rad R."/>
            <person name="Dougan G."/>
            <person name="Falkow S."/>
            <person name="Bentley S.D."/>
            <person name="Muller A."/>
        </authorList>
    </citation>
    <scope>NUCLEOTIDE SEQUENCE [LARGE SCALE GENOMIC DNA]</scope>
    <source>
        <strain evidence="3">ATCC 49179 / CCUG 28539 / NCTC 12436 / CS1</strain>
    </source>
</reference>
<keyword evidence="1" id="KW-0472">Membrane</keyword>
<dbReference type="AlphaFoldDB" id="E7ACC6"/>
<evidence type="ECO:0000313" key="2">
    <source>
        <dbReference type="EMBL" id="CBY83013.1"/>
    </source>
</evidence>
<name>E7ACC6_HELFC</name>
<keyword evidence="1" id="KW-1133">Transmembrane helix</keyword>
<organism evidence="2 3">
    <name type="scientific">Helicobacter felis (strain ATCC 49179 / CCUG 28539 / NCTC 12436 / CS1)</name>
    <dbReference type="NCBI Taxonomy" id="936155"/>
    <lineage>
        <taxon>Bacteria</taxon>
        <taxon>Pseudomonadati</taxon>
        <taxon>Campylobacterota</taxon>
        <taxon>Epsilonproteobacteria</taxon>
        <taxon>Campylobacterales</taxon>
        <taxon>Helicobacteraceae</taxon>
        <taxon>Helicobacter</taxon>
    </lineage>
</organism>
<feature type="transmembrane region" description="Helical" evidence="1">
    <location>
        <begin position="40"/>
        <end position="56"/>
    </location>
</feature>
<dbReference type="Proteomes" id="UP000007934">
    <property type="component" value="Chromosome"/>
</dbReference>
<keyword evidence="3" id="KW-1185">Reference proteome</keyword>
<dbReference type="EMBL" id="FQ670179">
    <property type="protein sequence ID" value="CBY83013.1"/>
    <property type="molecule type" value="Genomic_DNA"/>
</dbReference>
<accession>E7ACC6</accession>
<dbReference type="STRING" id="936155.HFELIS_09290"/>
<keyword evidence="1" id="KW-0812">Transmembrane</keyword>
<dbReference type="HOGENOM" id="CLU_166743_0_0_7"/>